<dbReference type="Proteomes" id="UP001060085">
    <property type="component" value="Linkage Group LG05"/>
</dbReference>
<evidence type="ECO:0000313" key="2">
    <source>
        <dbReference type="Proteomes" id="UP001060085"/>
    </source>
</evidence>
<name>A0ACC0AR54_CATRO</name>
<evidence type="ECO:0000313" key="1">
    <source>
        <dbReference type="EMBL" id="KAI5663206.1"/>
    </source>
</evidence>
<sequence>MPAIYELAVPEGGGARNSKNPKDVECGRPPSAPRPRCLQAPLLTPQAPSPVRAPGDGNAMVEQGTSVAPIGTMHLRIIVGTFFANTAICEGSVGGCCITTEVISSTSCNMEV</sequence>
<proteinExistence type="predicted"/>
<keyword evidence="2" id="KW-1185">Reference proteome</keyword>
<protein>
    <submittedName>
        <fullName evidence="1">Uncharacterized protein</fullName>
    </submittedName>
</protein>
<comment type="caution">
    <text evidence="1">The sequence shown here is derived from an EMBL/GenBank/DDBJ whole genome shotgun (WGS) entry which is preliminary data.</text>
</comment>
<reference evidence="2" key="1">
    <citation type="journal article" date="2023" name="Nat. Plants">
        <title>Single-cell RNA sequencing provides a high-resolution roadmap for understanding the multicellular compartmentation of specialized metabolism.</title>
        <authorList>
            <person name="Sun S."/>
            <person name="Shen X."/>
            <person name="Li Y."/>
            <person name="Li Y."/>
            <person name="Wang S."/>
            <person name="Li R."/>
            <person name="Zhang H."/>
            <person name="Shen G."/>
            <person name="Guo B."/>
            <person name="Wei J."/>
            <person name="Xu J."/>
            <person name="St-Pierre B."/>
            <person name="Chen S."/>
            <person name="Sun C."/>
        </authorList>
    </citation>
    <scope>NUCLEOTIDE SEQUENCE [LARGE SCALE GENOMIC DNA]</scope>
</reference>
<gene>
    <name evidence="1" type="ORF">M9H77_22529</name>
</gene>
<accession>A0ACC0AR54</accession>
<organism evidence="1 2">
    <name type="scientific">Catharanthus roseus</name>
    <name type="common">Madagascar periwinkle</name>
    <name type="synonym">Vinca rosea</name>
    <dbReference type="NCBI Taxonomy" id="4058"/>
    <lineage>
        <taxon>Eukaryota</taxon>
        <taxon>Viridiplantae</taxon>
        <taxon>Streptophyta</taxon>
        <taxon>Embryophyta</taxon>
        <taxon>Tracheophyta</taxon>
        <taxon>Spermatophyta</taxon>
        <taxon>Magnoliopsida</taxon>
        <taxon>eudicotyledons</taxon>
        <taxon>Gunneridae</taxon>
        <taxon>Pentapetalae</taxon>
        <taxon>asterids</taxon>
        <taxon>lamiids</taxon>
        <taxon>Gentianales</taxon>
        <taxon>Apocynaceae</taxon>
        <taxon>Rauvolfioideae</taxon>
        <taxon>Vinceae</taxon>
        <taxon>Catharanthinae</taxon>
        <taxon>Catharanthus</taxon>
    </lineage>
</organism>
<dbReference type="EMBL" id="CM044705">
    <property type="protein sequence ID" value="KAI5663206.1"/>
    <property type="molecule type" value="Genomic_DNA"/>
</dbReference>